<keyword evidence="5" id="KW-0560">Oxidoreductase</keyword>
<dbReference type="SUPFAM" id="SSF50129">
    <property type="entry name" value="GroES-like"/>
    <property type="match status" value="1"/>
</dbReference>
<dbReference type="PANTHER" id="PTHR43161">
    <property type="entry name" value="SORBITOL DEHYDROGENASE"/>
    <property type="match status" value="1"/>
</dbReference>
<dbReference type="Gene3D" id="3.90.180.10">
    <property type="entry name" value="Medium-chain alcohol dehydrogenases, catalytic domain"/>
    <property type="match status" value="1"/>
</dbReference>
<evidence type="ECO:0000256" key="6">
    <source>
        <dbReference type="RuleBase" id="RU361277"/>
    </source>
</evidence>
<evidence type="ECO:0000256" key="3">
    <source>
        <dbReference type="ARBA" id="ARBA00022723"/>
    </source>
</evidence>
<reference evidence="9 10" key="1">
    <citation type="submission" date="2024-06" db="EMBL/GenBank/DDBJ databases">
        <title>The Natural Products Discovery Center: Release of the First 8490 Sequenced Strains for Exploring Actinobacteria Biosynthetic Diversity.</title>
        <authorList>
            <person name="Kalkreuter E."/>
            <person name="Kautsar S.A."/>
            <person name="Yang D."/>
            <person name="Bader C.D."/>
            <person name="Teijaro C.N."/>
            <person name="Fluegel L."/>
            <person name="Davis C.M."/>
            <person name="Simpson J.R."/>
            <person name="Lauterbach L."/>
            <person name="Steele A.D."/>
            <person name="Gui C."/>
            <person name="Meng S."/>
            <person name="Li G."/>
            <person name="Viehrig K."/>
            <person name="Ye F."/>
            <person name="Su P."/>
            <person name="Kiefer A.F."/>
            <person name="Nichols A."/>
            <person name="Cepeda A.J."/>
            <person name="Yan W."/>
            <person name="Fan B."/>
            <person name="Jiang Y."/>
            <person name="Adhikari A."/>
            <person name="Zheng C.-J."/>
            <person name="Schuster L."/>
            <person name="Cowan T.M."/>
            <person name="Smanski M.J."/>
            <person name="Chevrette M.G."/>
            <person name="De Carvalho L.P.S."/>
            <person name="Shen B."/>
        </authorList>
    </citation>
    <scope>NUCLEOTIDE SEQUENCE [LARGE SCALE GENOMIC DNA]</scope>
    <source>
        <strain evidence="9 10">NPDC077434</strain>
    </source>
</reference>
<keyword evidence="4 6" id="KW-0862">Zinc</keyword>
<comment type="cofactor">
    <cofactor evidence="1 6">
        <name>Zn(2+)</name>
        <dbReference type="ChEBI" id="CHEBI:29105"/>
    </cofactor>
</comment>
<accession>A0ABV3LE79</accession>
<gene>
    <name evidence="9" type="ORF">AB0301_03440</name>
</gene>
<comment type="similarity">
    <text evidence="2 6">Belongs to the zinc-containing alcohol dehydrogenase family.</text>
</comment>
<keyword evidence="3 6" id="KW-0479">Metal-binding</keyword>
<name>A0ABV3LE79_9MICO</name>
<dbReference type="CDD" id="cd08232">
    <property type="entry name" value="idonate-5-DH"/>
    <property type="match status" value="1"/>
</dbReference>
<dbReference type="RefSeq" id="WP_366232387.1">
    <property type="nucleotide sequence ID" value="NZ_JBFBMH010000003.1"/>
</dbReference>
<evidence type="ECO:0000313" key="9">
    <source>
        <dbReference type="EMBL" id="MEW1974128.1"/>
    </source>
</evidence>
<sequence>MKAVMVHAANDLRVAEVASPDAGDDGVLIRLAYGGICGSDLSYWKHGASGTAVLSEPLVLGHEVSGTVAAIGAAITAEAAAAGVEIGTPVTVHPATRVGDPADWPGAAERTNLWPIVRYFGSAAFTPHEHGGFSTSRRVRLDQLRVLPPEVSLRTGAVVEPLSVALHAIARAGEVRGRTVLVNGCGPIGSLAIAALRHAGAARVIGADVSAHALSVASAVGADEIVKVGLGEQLPENVDIVIEASGVAAALGGVIGATRPGGVIVQAGNLRAGAIEANIAGIVTKEIDYRGSYRFADEMDAAIRMLADGLDVSAVITHEFSIDDAEEAFRTATTAEASKVLLRLAE</sequence>
<dbReference type="Pfam" id="PF00107">
    <property type="entry name" value="ADH_zinc_N"/>
    <property type="match status" value="1"/>
</dbReference>
<evidence type="ECO:0000259" key="7">
    <source>
        <dbReference type="Pfam" id="PF00107"/>
    </source>
</evidence>
<evidence type="ECO:0000256" key="5">
    <source>
        <dbReference type="ARBA" id="ARBA00023002"/>
    </source>
</evidence>
<feature type="domain" description="Alcohol dehydrogenase-like C-terminal" evidence="7">
    <location>
        <begin position="187"/>
        <end position="307"/>
    </location>
</feature>
<evidence type="ECO:0000256" key="2">
    <source>
        <dbReference type="ARBA" id="ARBA00008072"/>
    </source>
</evidence>
<dbReference type="SUPFAM" id="SSF51735">
    <property type="entry name" value="NAD(P)-binding Rossmann-fold domains"/>
    <property type="match status" value="1"/>
</dbReference>
<dbReference type="PANTHER" id="PTHR43161:SF9">
    <property type="entry name" value="SORBITOL DEHYDROGENASE"/>
    <property type="match status" value="1"/>
</dbReference>
<organism evidence="9 10">
    <name type="scientific">Microbacterium profundi</name>
    <dbReference type="NCBI Taxonomy" id="450380"/>
    <lineage>
        <taxon>Bacteria</taxon>
        <taxon>Bacillati</taxon>
        <taxon>Actinomycetota</taxon>
        <taxon>Actinomycetes</taxon>
        <taxon>Micrococcales</taxon>
        <taxon>Microbacteriaceae</taxon>
        <taxon>Microbacterium</taxon>
    </lineage>
</organism>
<evidence type="ECO:0000256" key="4">
    <source>
        <dbReference type="ARBA" id="ARBA00022833"/>
    </source>
</evidence>
<dbReference type="PROSITE" id="PS00059">
    <property type="entry name" value="ADH_ZINC"/>
    <property type="match status" value="1"/>
</dbReference>
<dbReference type="Proteomes" id="UP001553715">
    <property type="component" value="Unassembled WGS sequence"/>
</dbReference>
<proteinExistence type="inferred from homology"/>
<keyword evidence="10" id="KW-1185">Reference proteome</keyword>
<evidence type="ECO:0000259" key="8">
    <source>
        <dbReference type="Pfam" id="PF08240"/>
    </source>
</evidence>
<dbReference type="Pfam" id="PF08240">
    <property type="entry name" value="ADH_N"/>
    <property type="match status" value="1"/>
</dbReference>
<dbReference type="InterPro" id="IPR036291">
    <property type="entry name" value="NAD(P)-bd_dom_sf"/>
</dbReference>
<dbReference type="InterPro" id="IPR013154">
    <property type="entry name" value="ADH-like_N"/>
</dbReference>
<dbReference type="Gene3D" id="3.40.50.720">
    <property type="entry name" value="NAD(P)-binding Rossmann-like Domain"/>
    <property type="match status" value="1"/>
</dbReference>
<feature type="domain" description="Alcohol dehydrogenase-like N-terminal" evidence="8">
    <location>
        <begin position="23"/>
        <end position="143"/>
    </location>
</feature>
<evidence type="ECO:0000313" key="10">
    <source>
        <dbReference type="Proteomes" id="UP001553715"/>
    </source>
</evidence>
<evidence type="ECO:0000256" key="1">
    <source>
        <dbReference type="ARBA" id="ARBA00001947"/>
    </source>
</evidence>
<dbReference type="EMBL" id="JBFBMH010000003">
    <property type="protein sequence ID" value="MEW1974128.1"/>
    <property type="molecule type" value="Genomic_DNA"/>
</dbReference>
<dbReference type="InterPro" id="IPR002328">
    <property type="entry name" value="ADH_Zn_CS"/>
</dbReference>
<protein>
    <submittedName>
        <fullName evidence="9">L-idonate 5-dehydrogenase</fullName>
    </submittedName>
</protein>
<dbReference type="InterPro" id="IPR013149">
    <property type="entry name" value="ADH-like_C"/>
</dbReference>
<dbReference type="InterPro" id="IPR011032">
    <property type="entry name" value="GroES-like_sf"/>
</dbReference>
<comment type="caution">
    <text evidence="9">The sequence shown here is derived from an EMBL/GenBank/DDBJ whole genome shotgun (WGS) entry which is preliminary data.</text>
</comment>